<dbReference type="Proteomes" id="UP001365128">
    <property type="component" value="Unassembled WGS sequence"/>
</dbReference>
<proteinExistence type="predicted"/>
<sequence length="125" mass="14610">MPKLKQMTCKILLSPSDEPLTEYHPVYTDGCVETFVAIPDERSGFNIHVSSDSYIARGLAAFVFIDGVYQCMRFRGDLLEEYPGYTYRQDSQVNFRFRQKEEKIQGERFLGREWRFDKLNIGGYS</sequence>
<name>A0ABR1LEJ7_9PEZI</name>
<protein>
    <submittedName>
        <fullName evidence="1">Uncharacterized protein</fullName>
    </submittedName>
</protein>
<dbReference type="EMBL" id="JBBPDW010000044">
    <property type="protein sequence ID" value="KAK7533654.1"/>
    <property type="molecule type" value="Genomic_DNA"/>
</dbReference>
<gene>
    <name evidence="1" type="ORF">IWX46DRAFT_533117</name>
</gene>
<comment type="caution">
    <text evidence="1">The sequence shown here is derived from an EMBL/GenBank/DDBJ whole genome shotgun (WGS) entry which is preliminary data.</text>
</comment>
<evidence type="ECO:0000313" key="2">
    <source>
        <dbReference type="Proteomes" id="UP001365128"/>
    </source>
</evidence>
<reference evidence="1 2" key="1">
    <citation type="submission" date="2024-04" db="EMBL/GenBank/DDBJ databases">
        <title>Phyllosticta paracitricarpa is synonymous to the EU quarantine fungus P. citricarpa based on phylogenomic analyses.</title>
        <authorList>
            <consortium name="Lawrence Berkeley National Laboratory"/>
            <person name="Van Ingen-Buijs V.A."/>
            <person name="Van Westerhoven A.C."/>
            <person name="Haridas S."/>
            <person name="Skiadas P."/>
            <person name="Martin F."/>
            <person name="Groenewald J.Z."/>
            <person name="Crous P.W."/>
            <person name="Seidl M.F."/>
        </authorList>
    </citation>
    <scope>NUCLEOTIDE SEQUENCE [LARGE SCALE GENOMIC DNA]</scope>
    <source>
        <strain evidence="1 2">CBS 122670</strain>
    </source>
</reference>
<organism evidence="1 2">
    <name type="scientific">Phyllosticta citricarpa</name>
    <dbReference type="NCBI Taxonomy" id="55181"/>
    <lineage>
        <taxon>Eukaryota</taxon>
        <taxon>Fungi</taxon>
        <taxon>Dikarya</taxon>
        <taxon>Ascomycota</taxon>
        <taxon>Pezizomycotina</taxon>
        <taxon>Dothideomycetes</taxon>
        <taxon>Dothideomycetes incertae sedis</taxon>
        <taxon>Botryosphaeriales</taxon>
        <taxon>Phyllostictaceae</taxon>
        <taxon>Phyllosticta</taxon>
    </lineage>
</organism>
<evidence type="ECO:0000313" key="1">
    <source>
        <dbReference type="EMBL" id="KAK7533654.1"/>
    </source>
</evidence>
<accession>A0ABR1LEJ7</accession>
<keyword evidence="2" id="KW-1185">Reference proteome</keyword>